<evidence type="ECO:0000313" key="7">
    <source>
        <dbReference type="Proteomes" id="UP000616201"/>
    </source>
</evidence>
<dbReference type="SUPFAM" id="SSF51905">
    <property type="entry name" value="FAD/NAD(P)-binding domain"/>
    <property type="match status" value="1"/>
</dbReference>
<organism evidence="6 7">
    <name type="scientific">Sphingobacterium hungaricum</name>
    <dbReference type="NCBI Taxonomy" id="2082723"/>
    <lineage>
        <taxon>Bacteria</taxon>
        <taxon>Pseudomonadati</taxon>
        <taxon>Bacteroidota</taxon>
        <taxon>Sphingobacteriia</taxon>
        <taxon>Sphingobacteriales</taxon>
        <taxon>Sphingobacteriaceae</taxon>
        <taxon>Sphingobacterium</taxon>
    </lineage>
</organism>
<evidence type="ECO:0000256" key="2">
    <source>
        <dbReference type="ARBA" id="ARBA00022729"/>
    </source>
</evidence>
<keyword evidence="5" id="KW-0520">NAD</keyword>
<gene>
    <name evidence="6" type="ORF">C4F49_09370</name>
</gene>
<reference evidence="6" key="1">
    <citation type="submission" date="2018-02" db="EMBL/GenBank/DDBJ databases">
        <authorList>
            <person name="Vasarhelyi B.M."/>
            <person name="Deshmukh S."/>
            <person name="Balint B."/>
            <person name="Kukolya J."/>
        </authorList>
    </citation>
    <scope>NUCLEOTIDE SEQUENCE</scope>
    <source>
        <strain evidence="6">KB22</strain>
    </source>
</reference>
<evidence type="ECO:0000256" key="4">
    <source>
        <dbReference type="ARBA" id="ARBA00022857"/>
    </source>
</evidence>
<evidence type="ECO:0000256" key="5">
    <source>
        <dbReference type="ARBA" id="ARBA00023027"/>
    </source>
</evidence>
<keyword evidence="1" id="KW-0285">Flavoprotein</keyword>
<keyword evidence="2" id="KW-0732">Signal</keyword>
<dbReference type="InterPro" id="IPR052206">
    <property type="entry name" value="Retinol_saturase"/>
</dbReference>
<keyword evidence="3" id="KW-0274">FAD</keyword>
<dbReference type="AlphaFoldDB" id="A0A928UWB5"/>
<dbReference type="Proteomes" id="UP000616201">
    <property type="component" value="Unassembled WGS sequence"/>
</dbReference>
<dbReference type="InterPro" id="IPR036188">
    <property type="entry name" value="FAD/NAD-bd_sf"/>
</dbReference>
<evidence type="ECO:0000313" key="6">
    <source>
        <dbReference type="EMBL" id="MBE8713887.1"/>
    </source>
</evidence>
<keyword evidence="7" id="KW-1185">Reference proteome</keyword>
<dbReference type="RefSeq" id="WP_196934034.1">
    <property type="nucleotide sequence ID" value="NZ_MU158697.1"/>
</dbReference>
<sequence>MQANTQKFDVIVIGSGLGGLVSALIMAKEGIKVCVLEKNNQFGGNLQTFSRNKKIFDTGVHYLPSLAEGQILNQYFSYLDIQNALKLKRMPLVFDVVEFESDSNSYPHAQEKKHFVKELGQYFPEEIKALEKYVLDLEKTCRNFPLYHLSKENKNQDDLMHLTVEEYFDGLTKNEKLKAVLIGSNFLYAGKGNQTPFYVHALAINAYLQSAYKCVLGGSQLTKALIRELKKHEAVVLKQQEVEKYVVEIDQLTSIETKDGQRYTADMFISNIDPKQLLKNIGAQHFRKSYYTRVQEMPVTVSSFSVHAILKPGSIEYIPHNVFHHQDEKSVWNATDYSASQWPPMYMLSMTEDPKNLGFAESLTLLTYMKFEEVEEWAGTKNTVLAKHNRSNDYQQFKQQKIDACIHKLASRIPNLKENIEATYASTPLSYRDYIGVHRGNIYGHVKDAQNPLLSFISPKTKIKNLYLTGQGVNMHGILGVTIGAVATCSEILGKDYLIDKIKSEITNKS</sequence>
<dbReference type="Pfam" id="PF13450">
    <property type="entry name" value="NAD_binding_8"/>
    <property type="match status" value="1"/>
</dbReference>
<dbReference type="Gene3D" id="3.50.50.60">
    <property type="entry name" value="FAD/NAD(P)-binding domain"/>
    <property type="match status" value="2"/>
</dbReference>
<evidence type="ECO:0000256" key="3">
    <source>
        <dbReference type="ARBA" id="ARBA00022827"/>
    </source>
</evidence>
<evidence type="ECO:0000256" key="1">
    <source>
        <dbReference type="ARBA" id="ARBA00022630"/>
    </source>
</evidence>
<protein>
    <submittedName>
        <fullName evidence="6">All-trans-retinol 13,14-reductase</fullName>
    </submittedName>
</protein>
<dbReference type="PANTHER" id="PTHR46091:SF3">
    <property type="entry name" value="AMINE OXIDASE DOMAIN-CONTAINING PROTEIN"/>
    <property type="match status" value="1"/>
</dbReference>
<keyword evidence="4" id="KW-0521">NADP</keyword>
<dbReference type="PANTHER" id="PTHR46091">
    <property type="entry name" value="BLR7054 PROTEIN"/>
    <property type="match status" value="1"/>
</dbReference>
<proteinExistence type="predicted"/>
<name>A0A928UWB5_9SPHI</name>
<dbReference type="EMBL" id="PRDK01000005">
    <property type="protein sequence ID" value="MBE8713887.1"/>
    <property type="molecule type" value="Genomic_DNA"/>
</dbReference>
<comment type="caution">
    <text evidence="6">The sequence shown here is derived from an EMBL/GenBank/DDBJ whole genome shotgun (WGS) entry which is preliminary data.</text>
</comment>
<accession>A0A928UWB5</accession>